<gene>
    <name evidence="1" type="ORF">BOTBODRAFT_109549</name>
</gene>
<dbReference type="Proteomes" id="UP000027195">
    <property type="component" value="Unassembled WGS sequence"/>
</dbReference>
<accession>A0A067MGI7</accession>
<evidence type="ECO:0000313" key="2">
    <source>
        <dbReference type="Proteomes" id="UP000027195"/>
    </source>
</evidence>
<dbReference type="SUPFAM" id="SSF52540">
    <property type="entry name" value="P-loop containing nucleoside triphosphate hydrolases"/>
    <property type="match status" value="1"/>
</dbReference>
<dbReference type="OrthoDB" id="59699at2759"/>
<dbReference type="STRING" id="930990.A0A067MGI7"/>
<protein>
    <submittedName>
        <fullName evidence="1">Uncharacterized protein</fullName>
    </submittedName>
</protein>
<dbReference type="HOGENOM" id="CLU_023805_1_1_1"/>
<keyword evidence="2" id="KW-1185">Reference proteome</keyword>
<proteinExistence type="predicted"/>
<organism evidence="1 2">
    <name type="scientific">Botryobasidium botryosum (strain FD-172 SS1)</name>
    <dbReference type="NCBI Taxonomy" id="930990"/>
    <lineage>
        <taxon>Eukaryota</taxon>
        <taxon>Fungi</taxon>
        <taxon>Dikarya</taxon>
        <taxon>Basidiomycota</taxon>
        <taxon>Agaricomycotina</taxon>
        <taxon>Agaricomycetes</taxon>
        <taxon>Cantharellales</taxon>
        <taxon>Botryobasidiaceae</taxon>
        <taxon>Botryobasidium</taxon>
    </lineage>
</organism>
<dbReference type="EMBL" id="KL198035">
    <property type="protein sequence ID" value="KDQ14903.1"/>
    <property type="molecule type" value="Genomic_DNA"/>
</dbReference>
<dbReference type="InterPro" id="IPR027417">
    <property type="entry name" value="P-loop_NTPase"/>
</dbReference>
<dbReference type="Gene3D" id="3.40.50.300">
    <property type="entry name" value="P-loop containing nucleotide triphosphate hydrolases"/>
    <property type="match status" value="1"/>
</dbReference>
<dbReference type="CDD" id="cd00882">
    <property type="entry name" value="Ras_like_GTPase"/>
    <property type="match status" value="1"/>
</dbReference>
<dbReference type="AlphaFoldDB" id="A0A067MGI7"/>
<reference evidence="2" key="1">
    <citation type="journal article" date="2014" name="Proc. Natl. Acad. Sci. U.S.A.">
        <title>Extensive sampling of basidiomycete genomes demonstrates inadequacy of the white-rot/brown-rot paradigm for wood decay fungi.</title>
        <authorList>
            <person name="Riley R."/>
            <person name="Salamov A.A."/>
            <person name="Brown D.W."/>
            <person name="Nagy L.G."/>
            <person name="Floudas D."/>
            <person name="Held B.W."/>
            <person name="Levasseur A."/>
            <person name="Lombard V."/>
            <person name="Morin E."/>
            <person name="Otillar R."/>
            <person name="Lindquist E.A."/>
            <person name="Sun H."/>
            <person name="LaButti K.M."/>
            <person name="Schmutz J."/>
            <person name="Jabbour D."/>
            <person name="Luo H."/>
            <person name="Baker S.E."/>
            <person name="Pisabarro A.G."/>
            <person name="Walton J.D."/>
            <person name="Blanchette R.A."/>
            <person name="Henrissat B."/>
            <person name="Martin F."/>
            <person name="Cullen D."/>
            <person name="Hibbett D.S."/>
            <person name="Grigoriev I.V."/>
        </authorList>
    </citation>
    <scope>NUCLEOTIDE SEQUENCE [LARGE SCALE GENOMIC DNA]</scope>
    <source>
        <strain evidence="2">FD-172 SS1</strain>
    </source>
</reference>
<dbReference type="InParanoid" id="A0A067MGI7"/>
<sequence>MTEEIVQRPRRFRILIIGRANAGKTTILRALSGGEGEPSIYDQDGNNVRSVIPFMPHTYLLLLQRGEHNVEYSLIFPSSPGFIFHDSRGFESGAVEELELIREFIQKKATLGSMQTQLHAILYCLPCDGIRFMTAVDKEFFNGIDTGNVPVIAVFTKFDALDSIAFSALSEQGVPFEEAQRQAPEHAQAQFDQGLLPLIGQLAHPPRAVVYLRSKSSILDKR</sequence>
<name>A0A067MGI7_BOTB1</name>
<evidence type="ECO:0000313" key="1">
    <source>
        <dbReference type="EMBL" id="KDQ14903.1"/>
    </source>
</evidence>